<protein>
    <submittedName>
        <fullName evidence="1">Uncharacterized protein</fullName>
    </submittedName>
</protein>
<dbReference type="InterPro" id="IPR046507">
    <property type="entry name" value="DUF6685"/>
</dbReference>
<dbReference type="OrthoDB" id="6637455at2"/>
<keyword evidence="2" id="KW-1185">Reference proteome</keyword>
<reference evidence="2" key="1">
    <citation type="submission" date="2017-09" db="EMBL/GenBank/DDBJ databases">
        <authorList>
            <person name="Varghese N."/>
            <person name="Submissions S."/>
        </authorList>
    </citation>
    <scope>NUCLEOTIDE SEQUENCE [LARGE SCALE GENOMIC DNA]</scope>
    <source>
        <strain evidence="2">JKS000234</strain>
    </source>
</reference>
<name>A0A286DSD2_9GAMM</name>
<accession>A0A286DSD2</accession>
<dbReference type="Pfam" id="PF20390">
    <property type="entry name" value="DUF6685"/>
    <property type="match status" value="1"/>
</dbReference>
<evidence type="ECO:0000313" key="1">
    <source>
        <dbReference type="EMBL" id="SOD61523.1"/>
    </source>
</evidence>
<gene>
    <name evidence="1" type="ORF">SAMN06273570_5179</name>
</gene>
<dbReference type="RefSeq" id="WP_097098581.1">
    <property type="nucleotide sequence ID" value="NZ_OCMY01000004.1"/>
</dbReference>
<evidence type="ECO:0000313" key="2">
    <source>
        <dbReference type="Proteomes" id="UP000219271"/>
    </source>
</evidence>
<organism evidence="1 2">
    <name type="scientific">Candidatus Pantoea floridensis</name>
    <dbReference type="NCBI Taxonomy" id="1938870"/>
    <lineage>
        <taxon>Bacteria</taxon>
        <taxon>Pseudomonadati</taxon>
        <taxon>Pseudomonadota</taxon>
        <taxon>Gammaproteobacteria</taxon>
        <taxon>Enterobacterales</taxon>
        <taxon>Erwiniaceae</taxon>
        <taxon>Pantoea</taxon>
    </lineage>
</organism>
<dbReference type="AlphaFoldDB" id="A0A286DSD2"/>
<dbReference type="Proteomes" id="UP000219271">
    <property type="component" value="Unassembled WGS sequence"/>
</dbReference>
<proteinExistence type="predicted"/>
<dbReference type="EMBL" id="OCMY01000004">
    <property type="protein sequence ID" value="SOD61523.1"/>
    <property type="molecule type" value="Genomic_DNA"/>
</dbReference>
<sequence length="326" mass="37733">MNDLFMRIRAALIHQTDWLIRKNFSYRMNEAALLFLDDVTLYRPTADADTMLRLDTVFTGYSMEHLPEELQRILAKVVSSTNSAVPDFDFRKIESLTASKGFGKGHNPHINGSWYKNLSSWGKGMFPGKNLRSENLQDWQENVRHIEREGFRPDGPVNVLYYEWYKRYVVSNTGGSHHAAKVIYQALRDNLTYNREAVVEYLSIDTEAVRELEARYVAFIYRPQKEDATGYRRDADTGFQLSLSELVGEHIGYLQPVHYSENIRMAFIPRSELKVDEARLSQWITTAIQAGKIISLTDYLKNPEPFHVKPYVHEVNAPLLRSPYDS</sequence>